<evidence type="ECO:0000259" key="5">
    <source>
        <dbReference type="PROSITE" id="PS50977"/>
    </source>
</evidence>
<dbReference type="InterPro" id="IPR001647">
    <property type="entry name" value="HTH_TetR"/>
</dbReference>
<dbReference type="Proteomes" id="UP001592528">
    <property type="component" value="Unassembled WGS sequence"/>
</dbReference>
<dbReference type="SUPFAM" id="SSF48498">
    <property type="entry name" value="Tetracyclin repressor-like, C-terminal domain"/>
    <property type="match status" value="1"/>
</dbReference>
<evidence type="ECO:0000313" key="7">
    <source>
        <dbReference type="Proteomes" id="UP001592528"/>
    </source>
</evidence>
<evidence type="ECO:0000313" key="6">
    <source>
        <dbReference type="EMBL" id="MFC1407031.1"/>
    </source>
</evidence>
<dbReference type="InterPro" id="IPR050109">
    <property type="entry name" value="HTH-type_TetR-like_transc_reg"/>
</dbReference>
<organism evidence="6 7">
    <name type="scientific">Streptacidiphilus cavernicola</name>
    <dbReference type="NCBI Taxonomy" id="3342716"/>
    <lineage>
        <taxon>Bacteria</taxon>
        <taxon>Bacillati</taxon>
        <taxon>Actinomycetota</taxon>
        <taxon>Actinomycetes</taxon>
        <taxon>Kitasatosporales</taxon>
        <taxon>Streptomycetaceae</taxon>
        <taxon>Streptacidiphilus</taxon>
    </lineage>
</organism>
<dbReference type="InterPro" id="IPR036271">
    <property type="entry name" value="Tet_transcr_reg_TetR-rel_C_sf"/>
</dbReference>
<reference evidence="6 7" key="1">
    <citation type="submission" date="2024-09" db="EMBL/GenBank/DDBJ databases">
        <authorList>
            <person name="Lee S.D."/>
        </authorList>
    </citation>
    <scope>NUCLEOTIDE SEQUENCE [LARGE SCALE GENOMIC DNA]</scope>
    <source>
        <strain evidence="6 7">N1-5</strain>
    </source>
</reference>
<accession>A0ABV6V056</accession>
<dbReference type="RefSeq" id="WP_051726501.1">
    <property type="nucleotide sequence ID" value="NZ_JBHEZZ010000037.1"/>
</dbReference>
<dbReference type="EMBL" id="JBHEZZ010000037">
    <property type="protein sequence ID" value="MFC1407031.1"/>
    <property type="molecule type" value="Genomic_DNA"/>
</dbReference>
<evidence type="ECO:0000256" key="3">
    <source>
        <dbReference type="ARBA" id="ARBA00023163"/>
    </source>
</evidence>
<keyword evidence="3" id="KW-0804">Transcription</keyword>
<dbReference type="PANTHER" id="PTHR30055:SF234">
    <property type="entry name" value="HTH-TYPE TRANSCRIPTIONAL REGULATOR BETI"/>
    <property type="match status" value="1"/>
</dbReference>
<protein>
    <submittedName>
        <fullName evidence="6">TetR/AcrR family transcriptional regulator</fullName>
    </submittedName>
</protein>
<dbReference type="InterPro" id="IPR009057">
    <property type="entry name" value="Homeodomain-like_sf"/>
</dbReference>
<keyword evidence="2 4" id="KW-0238">DNA-binding</keyword>
<evidence type="ECO:0000256" key="4">
    <source>
        <dbReference type="PROSITE-ProRule" id="PRU00335"/>
    </source>
</evidence>
<dbReference type="Pfam" id="PF00440">
    <property type="entry name" value="TetR_N"/>
    <property type="match status" value="1"/>
</dbReference>
<dbReference type="Gene3D" id="1.10.357.10">
    <property type="entry name" value="Tetracycline Repressor, domain 2"/>
    <property type="match status" value="2"/>
</dbReference>
<dbReference type="Pfam" id="PF14246">
    <property type="entry name" value="TetR_C_7"/>
    <property type="match status" value="1"/>
</dbReference>
<keyword evidence="7" id="KW-1185">Reference proteome</keyword>
<gene>
    <name evidence="6" type="ORF">ACEZDJ_37685</name>
</gene>
<keyword evidence="1" id="KW-0805">Transcription regulation</keyword>
<dbReference type="PRINTS" id="PR00455">
    <property type="entry name" value="HTHTETR"/>
</dbReference>
<dbReference type="InterPro" id="IPR039536">
    <property type="entry name" value="TetR_C_Proteobacteria"/>
</dbReference>
<evidence type="ECO:0000256" key="2">
    <source>
        <dbReference type="ARBA" id="ARBA00023125"/>
    </source>
</evidence>
<sequence>MRGRVPIRPLEEIADAAVGVFLERGFRPAGISDVAAALGLSHGAVYTYVKSKQALLHLALVRSLRPDAVAGMAVPVPTPTAEEVVALVESWAGEQAALPLLARASSGPSGLSPAAELGAVVDELYAFVEQNRTALQLVEGCAEQLPELAQWYFVQRRRAMVEQIGTYLTDRISAGLLRPVPDVQVAARFIVETVAWFAMHRHGDPDSRMLTDDDCRRTVHHLLVAAFPPPTEESHDRDR</sequence>
<dbReference type="SUPFAM" id="SSF46689">
    <property type="entry name" value="Homeodomain-like"/>
    <property type="match status" value="1"/>
</dbReference>
<comment type="caution">
    <text evidence="6">The sequence shown here is derived from an EMBL/GenBank/DDBJ whole genome shotgun (WGS) entry which is preliminary data.</text>
</comment>
<proteinExistence type="predicted"/>
<feature type="DNA-binding region" description="H-T-H motif" evidence="4">
    <location>
        <begin position="30"/>
        <end position="49"/>
    </location>
</feature>
<dbReference type="PROSITE" id="PS50977">
    <property type="entry name" value="HTH_TETR_2"/>
    <property type="match status" value="1"/>
</dbReference>
<feature type="domain" description="HTH tetR-type" evidence="5">
    <location>
        <begin position="7"/>
        <end position="67"/>
    </location>
</feature>
<dbReference type="PANTHER" id="PTHR30055">
    <property type="entry name" value="HTH-TYPE TRANSCRIPTIONAL REGULATOR RUTR"/>
    <property type="match status" value="1"/>
</dbReference>
<name>A0ABV6V056_9ACTN</name>
<evidence type="ECO:0000256" key="1">
    <source>
        <dbReference type="ARBA" id="ARBA00023015"/>
    </source>
</evidence>